<evidence type="ECO:0000256" key="1">
    <source>
        <dbReference type="ARBA" id="ARBA00004970"/>
    </source>
</evidence>
<dbReference type="CDD" id="cd12110">
    <property type="entry name" value="PHP_HisPPase_Hisj_like"/>
    <property type="match status" value="1"/>
</dbReference>
<dbReference type="UniPathway" id="UPA00031">
    <property type="reaction ID" value="UER00013"/>
</dbReference>
<dbReference type="EC" id="3.1.3.15" evidence="3 8"/>
<dbReference type="Proteomes" id="UP000010953">
    <property type="component" value="Unassembled WGS sequence"/>
</dbReference>
<organism evidence="10 11">
    <name type="scientific">Mariniradius saccharolyticus AK6</name>
    <dbReference type="NCBI Taxonomy" id="1239962"/>
    <lineage>
        <taxon>Bacteria</taxon>
        <taxon>Pseudomonadati</taxon>
        <taxon>Bacteroidota</taxon>
        <taxon>Cytophagia</taxon>
        <taxon>Cytophagales</taxon>
        <taxon>Cyclobacteriaceae</taxon>
        <taxon>Mariniradius</taxon>
    </lineage>
</organism>
<dbReference type="PANTHER" id="PTHR21039:SF0">
    <property type="entry name" value="HISTIDINOL-PHOSPHATASE"/>
    <property type="match status" value="1"/>
</dbReference>
<dbReference type="GO" id="GO:0000105">
    <property type="term" value="P:L-histidine biosynthetic process"/>
    <property type="evidence" value="ECO:0007669"/>
    <property type="project" value="UniProtKB-UniRule"/>
</dbReference>
<evidence type="ECO:0000256" key="3">
    <source>
        <dbReference type="ARBA" id="ARBA00013085"/>
    </source>
</evidence>
<dbReference type="Gene3D" id="3.20.20.140">
    <property type="entry name" value="Metal-dependent hydrolases"/>
    <property type="match status" value="1"/>
</dbReference>
<dbReference type="GO" id="GO:0004401">
    <property type="term" value="F:histidinol-phosphatase activity"/>
    <property type="evidence" value="ECO:0007669"/>
    <property type="project" value="UniProtKB-UniRule"/>
</dbReference>
<comment type="similarity">
    <text evidence="2 8">Belongs to the PHP hydrolase family. HisK subfamily.</text>
</comment>
<gene>
    <name evidence="10" type="ORF">C943_03724</name>
</gene>
<dbReference type="InterPro" id="IPR004013">
    <property type="entry name" value="PHP_dom"/>
</dbReference>
<dbReference type="OrthoDB" id="9775255at2"/>
<accession>M7XAQ4</accession>
<evidence type="ECO:0000256" key="4">
    <source>
        <dbReference type="ARBA" id="ARBA00022605"/>
    </source>
</evidence>
<feature type="domain" description="PHP" evidence="9">
    <location>
        <begin position="6"/>
        <end position="208"/>
    </location>
</feature>
<keyword evidence="5 8" id="KW-0378">Hydrolase</keyword>
<evidence type="ECO:0000313" key="10">
    <source>
        <dbReference type="EMBL" id="EMS34505.1"/>
    </source>
</evidence>
<dbReference type="InterPro" id="IPR010140">
    <property type="entry name" value="Histidinol_P_phosphatase_HisJ"/>
</dbReference>
<dbReference type="SUPFAM" id="SSF89550">
    <property type="entry name" value="PHP domain-like"/>
    <property type="match status" value="1"/>
</dbReference>
<evidence type="ECO:0000256" key="7">
    <source>
        <dbReference type="ARBA" id="ARBA00049158"/>
    </source>
</evidence>
<dbReference type="GO" id="GO:0005737">
    <property type="term" value="C:cytoplasm"/>
    <property type="evidence" value="ECO:0007669"/>
    <property type="project" value="TreeGrafter"/>
</dbReference>
<sequence length="285" mass="33205">MPWTNYHHHCKYCDGVGELEEHVQEAIRQNIGSLGFTSHSPVPFDTTWSMKEADFDAYLRDLEAVKSKYSDRIEIYKGLEVDFLEKWPRQIKSWTDRGKLDFTVGSVHFVKELEDGKPWEIDGTLELFQKGLREIFEGNVQKAISSYFALTCQMLERDKPTILGHVDKIKMHNSKFPFFDEADRWYRDRLTETLQLAKKSEVIVEVNTRGIYKKRTSEPYPGIIGLKIMRELDIPVCLNSDAHHPSEITKEFEQTVKLLLEIGFRELMVLKQGQWCFVPLKGLVS</sequence>
<evidence type="ECO:0000256" key="6">
    <source>
        <dbReference type="ARBA" id="ARBA00023102"/>
    </source>
</evidence>
<dbReference type="InParanoid" id="M7XAQ4"/>
<dbReference type="eggNOG" id="COG1387">
    <property type="taxonomic scope" value="Bacteria"/>
</dbReference>
<proteinExistence type="inferred from homology"/>
<dbReference type="FunCoup" id="M7XAQ4">
    <property type="interactions" value="117"/>
</dbReference>
<protein>
    <recommendedName>
        <fullName evidence="3 8">Histidinol-phosphatase</fullName>
        <shortName evidence="8">HolPase</shortName>
        <ecNumber evidence="3 8">3.1.3.15</ecNumber>
    </recommendedName>
</protein>
<dbReference type="PANTHER" id="PTHR21039">
    <property type="entry name" value="HISTIDINOL PHOSPHATASE-RELATED"/>
    <property type="match status" value="1"/>
</dbReference>
<evidence type="ECO:0000256" key="2">
    <source>
        <dbReference type="ARBA" id="ARBA00009152"/>
    </source>
</evidence>
<dbReference type="STRING" id="1239962.C943_03724"/>
<dbReference type="NCBIfam" id="TIGR01856">
    <property type="entry name" value="hisJ_fam"/>
    <property type="match status" value="1"/>
</dbReference>
<dbReference type="Pfam" id="PF02811">
    <property type="entry name" value="PHP"/>
    <property type="match status" value="1"/>
</dbReference>
<dbReference type="RefSeq" id="WP_008624976.1">
    <property type="nucleotide sequence ID" value="NZ_AMZY02000006.1"/>
</dbReference>
<dbReference type="EMBL" id="AMZY02000006">
    <property type="protein sequence ID" value="EMS34505.1"/>
    <property type="molecule type" value="Genomic_DNA"/>
</dbReference>
<evidence type="ECO:0000259" key="9">
    <source>
        <dbReference type="Pfam" id="PF02811"/>
    </source>
</evidence>
<comment type="pathway">
    <text evidence="1 8">Amino-acid biosynthesis; L-histidine biosynthesis; L-histidine from 5-phospho-alpha-D-ribose 1-diphosphate: step 8/9.</text>
</comment>
<keyword evidence="4 8" id="KW-0028">Amino-acid biosynthesis</keyword>
<comment type="catalytic activity">
    <reaction evidence="7 8">
        <text>L-histidinol phosphate + H2O = L-histidinol + phosphate</text>
        <dbReference type="Rhea" id="RHEA:14465"/>
        <dbReference type="ChEBI" id="CHEBI:15377"/>
        <dbReference type="ChEBI" id="CHEBI:43474"/>
        <dbReference type="ChEBI" id="CHEBI:57699"/>
        <dbReference type="ChEBI" id="CHEBI:57980"/>
        <dbReference type="EC" id="3.1.3.15"/>
    </reaction>
</comment>
<comment type="caution">
    <text evidence="10">The sequence shown here is derived from an EMBL/GenBank/DDBJ whole genome shotgun (WGS) entry which is preliminary data.</text>
</comment>
<evidence type="ECO:0000256" key="5">
    <source>
        <dbReference type="ARBA" id="ARBA00022801"/>
    </source>
</evidence>
<dbReference type="InterPro" id="IPR016195">
    <property type="entry name" value="Pol/histidinol_Pase-like"/>
</dbReference>
<dbReference type="AlphaFoldDB" id="M7XAQ4"/>
<keyword evidence="6 8" id="KW-0368">Histidine biosynthesis</keyword>
<name>M7XAQ4_9BACT</name>
<evidence type="ECO:0000256" key="8">
    <source>
        <dbReference type="RuleBase" id="RU366003"/>
    </source>
</evidence>
<evidence type="ECO:0000313" key="11">
    <source>
        <dbReference type="Proteomes" id="UP000010953"/>
    </source>
</evidence>
<keyword evidence="11" id="KW-1185">Reference proteome</keyword>
<reference evidence="10" key="1">
    <citation type="submission" date="2013-01" db="EMBL/GenBank/DDBJ databases">
        <title>Genome assembly of Mariniradius saccharolyticus AK6.</title>
        <authorList>
            <person name="Vaidya B."/>
            <person name="Khatri I."/>
            <person name="Tanuku N.R.S."/>
            <person name="Subramanian S."/>
            <person name="Pinnaka A."/>
        </authorList>
    </citation>
    <scope>NUCLEOTIDE SEQUENCE [LARGE SCALE GENOMIC DNA]</scope>
    <source>
        <strain evidence="10">AK6</strain>
    </source>
</reference>